<name>A0A0P0VN16_ORYSJ</name>
<dbReference type="PaxDb" id="39947-A0A0P0VN16"/>
<sequence>MPLQCLFMVFLNLKHVVNTWIGYDWLFFLSLVKAQVENFATALGLTSQPNCYLTLLTLSTRKEISPVHACVVSYPECRLGVLHEWRQGGGIGNHILCSMISKVSHPLINKNLTKSACCSFHNIPLAR</sequence>
<protein>
    <submittedName>
        <fullName evidence="1">Os02g0671400 protein</fullName>
    </submittedName>
</protein>
<keyword evidence="2" id="KW-1185">Reference proteome</keyword>
<evidence type="ECO:0000313" key="1">
    <source>
        <dbReference type="EMBL" id="BAS80235.1"/>
    </source>
</evidence>
<reference evidence="1 2" key="3">
    <citation type="journal article" date="2013" name="Rice">
        <title>Improvement of the Oryza sativa Nipponbare reference genome using next generation sequence and optical map data.</title>
        <authorList>
            <person name="Kawahara Y."/>
            <person name="de la Bastide M."/>
            <person name="Hamilton J.P."/>
            <person name="Kanamori H."/>
            <person name="McCombie W.R."/>
            <person name="Ouyang S."/>
            <person name="Schwartz D.C."/>
            <person name="Tanaka T."/>
            <person name="Wu J."/>
            <person name="Zhou S."/>
            <person name="Childs K.L."/>
            <person name="Davidson R.M."/>
            <person name="Lin H."/>
            <person name="Quesada-Ocampo L."/>
            <person name="Vaillancourt B."/>
            <person name="Sakai H."/>
            <person name="Lee S.S."/>
            <person name="Kim J."/>
            <person name="Numa H."/>
            <person name="Itoh T."/>
            <person name="Buell C.R."/>
            <person name="Matsumoto T."/>
        </authorList>
    </citation>
    <scope>NUCLEOTIDE SEQUENCE [LARGE SCALE GENOMIC DNA]</scope>
    <source>
        <strain evidence="2">cv. Nipponbare</strain>
    </source>
</reference>
<evidence type="ECO:0000313" key="2">
    <source>
        <dbReference type="Proteomes" id="UP000059680"/>
    </source>
</evidence>
<gene>
    <name evidence="1" type="ordered locus">Os02g0671400</name>
    <name evidence="1" type="ORF">OSNPB_020671400</name>
</gene>
<accession>A0A0P0VN16</accession>
<dbReference type="AlphaFoldDB" id="A0A0P0VN16"/>
<proteinExistence type="predicted"/>
<dbReference type="InParanoid" id="A0A0P0VN16"/>
<reference evidence="1 2" key="2">
    <citation type="journal article" date="2013" name="Plant Cell Physiol.">
        <title>Rice Annotation Project Database (RAP-DB): an integrative and interactive database for rice genomics.</title>
        <authorList>
            <person name="Sakai H."/>
            <person name="Lee S.S."/>
            <person name="Tanaka T."/>
            <person name="Numa H."/>
            <person name="Kim J."/>
            <person name="Kawahara Y."/>
            <person name="Wakimoto H."/>
            <person name="Yang C.C."/>
            <person name="Iwamoto M."/>
            <person name="Abe T."/>
            <person name="Yamada Y."/>
            <person name="Muto A."/>
            <person name="Inokuchi H."/>
            <person name="Ikemura T."/>
            <person name="Matsumoto T."/>
            <person name="Sasaki T."/>
            <person name="Itoh T."/>
        </authorList>
    </citation>
    <scope>NUCLEOTIDE SEQUENCE [LARGE SCALE GENOMIC DNA]</scope>
    <source>
        <strain evidence="2">cv. Nipponbare</strain>
    </source>
</reference>
<dbReference type="EMBL" id="AP014958">
    <property type="protein sequence ID" value="BAS80235.1"/>
    <property type="molecule type" value="Genomic_DNA"/>
</dbReference>
<organism evidence="1 2">
    <name type="scientific">Oryza sativa subsp. japonica</name>
    <name type="common">Rice</name>
    <dbReference type="NCBI Taxonomy" id="39947"/>
    <lineage>
        <taxon>Eukaryota</taxon>
        <taxon>Viridiplantae</taxon>
        <taxon>Streptophyta</taxon>
        <taxon>Embryophyta</taxon>
        <taxon>Tracheophyta</taxon>
        <taxon>Spermatophyta</taxon>
        <taxon>Magnoliopsida</taxon>
        <taxon>Liliopsida</taxon>
        <taxon>Poales</taxon>
        <taxon>Poaceae</taxon>
        <taxon>BOP clade</taxon>
        <taxon>Oryzoideae</taxon>
        <taxon>Oryzeae</taxon>
        <taxon>Oryzinae</taxon>
        <taxon>Oryza</taxon>
        <taxon>Oryza sativa</taxon>
    </lineage>
</organism>
<dbReference type="Gramene" id="Os02t0671400-01">
    <property type="protein sequence ID" value="Os02t0671400-01"/>
    <property type="gene ID" value="Os02g0671400"/>
</dbReference>
<reference evidence="2" key="1">
    <citation type="journal article" date="2005" name="Nature">
        <title>The map-based sequence of the rice genome.</title>
        <authorList>
            <consortium name="International rice genome sequencing project (IRGSP)"/>
            <person name="Matsumoto T."/>
            <person name="Wu J."/>
            <person name="Kanamori H."/>
            <person name="Katayose Y."/>
            <person name="Fujisawa M."/>
            <person name="Namiki N."/>
            <person name="Mizuno H."/>
            <person name="Yamamoto K."/>
            <person name="Antonio B.A."/>
            <person name="Baba T."/>
            <person name="Sakata K."/>
            <person name="Nagamura Y."/>
            <person name="Aoki H."/>
            <person name="Arikawa K."/>
            <person name="Arita K."/>
            <person name="Bito T."/>
            <person name="Chiden Y."/>
            <person name="Fujitsuka N."/>
            <person name="Fukunaka R."/>
            <person name="Hamada M."/>
            <person name="Harada C."/>
            <person name="Hayashi A."/>
            <person name="Hijishita S."/>
            <person name="Honda M."/>
            <person name="Hosokawa S."/>
            <person name="Ichikawa Y."/>
            <person name="Idonuma A."/>
            <person name="Iijima M."/>
            <person name="Ikeda M."/>
            <person name="Ikeno M."/>
            <person name="Ito K."/>
            <person name="Ito S."/>
            <person name="Ito T."/>
            <person name="Ito Y."/>
            <person name="Ito Y."/>
            <person name="Iwabuchi A."/>
            <person name="Kamiya K."/>
            <person name="Karasawa W."/>
            <person name="Kurita K."/>
            <person name="Katagiri S."/>
            <person name="Kikuta A."/>
            <person name="Kobayashi H."/>
            <person name="Kobayashi N."/>
            <person name="Machita K."/>
            <person name="Maehara T."/>
            <person name="Masukawa M."/>
            <person name="Mizubayashi T."/>
            <person name="Mukai Y."/>
            <person name="Nagasaki H."/>
            <person name="Nagata Y."/>
            <person name="Naito S."/>
            <person name="Nakashima M."/>
            <person name="Nakama Y."/>
            <person name="Nakamichi Y."/>
            <person name="Nakamura M."/>
            <person name="Meguro A."/>
            <person name="Negishi M."/>
            <person name="Ohta I."/>
            <person name="Ohta T."/>
            <person name="Okamoto M."/>
            <person name="Ono N."/>
            <person name="Saji S."/>
            <person name="Sakaguchi M."/>
            <person name="Sakai K."/>
            <person name="Shibata M."/>
            <person name="Shimokawa T."/>
            <person name="Song J."/>
            <person name="Takazaki Y."/>
            <person name="Terasawa K."/>
            <person name="Tsugane M."/>
            <person name="Tsuji K."/>
            <person name="Ueda S."/>
            <person name="Waki K."/>
            <person name="Yamagata H."/>
            <person name="Yamamoto M."/>
            <person name="Yamamoto S."/>
            <person name="Yamane H."/>
            <person name="Yoshiki S."/>
            <person name="Yoshihara R."/>
            <person name="Yukawa K."/>
            <person name="Zhong H."/>
            <person name="Yano M."/>
            <person name="Yuan Q."/>
            <person name="Ouyang S."/>
            <person name="Liu J."/>
            <person name="Jones K.M."/>
            <person name="Gansberger K."/>
            <person name="Moffat K."/>
            <person name="Hill J."/>
            <person name="Bera J."/>
            <person name="Fadrosh D."/>
            <person name="Jin S."/>
            <person name="Johri S."/>
            <person name="Kim M."/>
            <person name="Overton L."/>
            <person name="Reardon M."/>
            <person name="Tsitrin T."/>
            <person name="Vuong H."/>
            <person name="Weaver B."/>
            <person name="Ciecko A."/>
            <person name="Tallon L."/>
            <person name="Jackson J."/>
            <person name="Pai G."/>
            <person name="Aken S.V."/>
            <person name="Utterback T."/>
            <person name="Reidmuller S."/>
            <person name="Feldblyum T."/>
            <person name="Hsiao J."/>
            <person name="Zismann V."/>
            <person name="Iobst S."/>
            <person name="de Vazeille A.R."/>
            <person name="Buell C.R."/>
            <person name="Ying K."/>
            <person name="Li Y."/>
            <person name="Lu T."/>
            <person name="Huang Y."/>
            <person name="Zhao Q."/>
            <person name="Feng Q."/>
            <person name="Zhang L."/>
            <person name="Zhu J."/>
            <person name="Weng Q."/>
            <person name="Mu J."/>
            <person name="Lu Y."/>
            <person name="Fan D."/>
            <person name="Liu Y."/>
            <person name="Guan J."/>
            <person name="Zhang Y."/>
            <person name="Yu S."/>
            <person name="Liu X."/>
            <person name="Zhang Y."/>
            <person name="Hong G."/>
            <person name="Han B."/>
            <person name="Choisne N."/>
            <person name="Demange N."/>
            <person name="Orjeda G."/>
            <person name="Samain S."/>
            <person name="Cattolico L."/>
            <person name="Pelletier E."/>
            <person name="Couloux A."/>
            <person name="Segurens B."/>
            <person name="Wincker P."/>
            <person name="D'Hont A."/>
            <person name="Scarpelli C."/>
            <person name="Weissenbach J."/>
            <person name="Salanoubat M."/>
            <person name="Quetier F."/>
            <person name="Yu Y."/>
            <person name="Kim H.R."/>
            <person name="Rambo T."/>
            <person name="Currie J."/>
            <person name="Collura K."/>
            <person name="Luo M."/>
            <person name="Yang T."/>
            <person name="Ammiraju J.S.S."/>
            <person name="Engler F."/>
            <person name="Soderlund C."/>
            <person name="Wing R.A."/>
            <person name="Palmer L.E."/>
            <person name="de la Bastide M."/>
            <person name="Spiegel L."/>
            <person name="Nascimento L."/>
            <person name="Zutavern T."/>
            <person name="O'Shaughnessy A."/>
            <person name="Dike S."/>
            <person name="Dedhia N."/>
            <person name="Preston R."/>
            <person name="Balija V."/>
            <person name="McCombie W.R."/>
            <person name="Chow T."/>
            <person name="Chen H."/>
            <person name="Chung M."/>
            <person name="Chen C."/>
            <person name="Shaw J."/>
            <person name="Wu H."/>
            <person name="Hsiao K."/>
            <person name="Chao Y."/>
            <person name="Chu M."/>
            <person name="Cheng C."/>
            <person name="Hour A."/>
            <person name="Lee P."/>
            <person name="Lin S."/>
            <person name="Lin Y."/>
            <person name="Liou J."/>
            <person name="Liu S."/>
            <person name="Hsing Y."/>
            <person name="Raghuvanshi S."/>
            <person name="Mohanty A."/>
            <person name="Bharti A.K."/>
            <person name="Gaur A."/>
            <person name="Gupta V."/>
            <person name="Kumar D."/>
            <person name="Ravi V."/>
            <person name="Vij S."/>
            <person name="Kapur A."/>
            <person name="Khurana P."/>
            <person name="Khurana P."/>
            <person name="Khurana J.P."/>
            <person name="Tyagi A.K."/>
            <person name="Gaikwad K."/>
            <person name="Singh A."/>
            <person name="Dalal V."/>
            <person name="Srivastava S."/>
            <person name="Dixit A."/>
            <person name="Pal A.K."/>
            <person name="Ghazi I.A."/>
            <person name="Yadav M."/>
            <person name="Pandit A."/>
            <person name="Bhargava A."/>
            <person name="Sureshbabu K."/>
            <person name="Batra K."/>
            <person name="Sharma T.R."/>
            <person name="Mohapatra T."/>
            <person name="Singh N.K."/>
            <person name="Messing J."/>
            <person name="Nelson A.B."/>
            <person name="Fuks G."/>
            <person name="Kavchok S."/>
            <person name="Keizer G."/>
            <person name="Linton E."/>
            <person name="Llaca V."/>
            <person name="Song R."/>
            <person name="Tanyolac B."/>
            <person name="Young S."/>
            <person name="Ho-Il K."/>
            <person name="Hahn J.H."/>
            <person name="Sangsakoo G."/>
            <person name="Vanavichit A."/>
            <person name="de Mattos Luiz.A.T."/>
            <person name="Zimmer P.D."/>
            <person name="Malone G."/>
            <person name="Dellagostin O."/>
            <person name="de Oliveira A.C."/>
            <person name="Bevan M."/>
            <person name="Bancroft I."/>
            <person name="Minx P."/>
            <person name="Cordum H."/>
            <person name="Wilson R."/>
            <person name="Cheng Z."/>
            <person name="Jin W."/>
            <person name="Jiang J."/>
            <person name="Leong S.A."/>
            <person name="Iwama H."/>
            <person name="Gojobori T."/>
            <person name="Itoh T."/>
            <person name="Niimura Y."/>
            <person name="Fujii Y."/>
            <person name="Habara T."/>
            <person name="Sakai H."/>
            <person name="Sato Y."/>
            <person name="Wilson G."/>
            <person name="Kumar K."/>
            <person name="McCouch S."/>
            <person name="Juretic N."/>
            <person name="Hoen D."/>
            <person name="Wright S."/>
            <person name="Bruskiewich R."/>
            <person name="Bureau T."/>
            <person name="Miyao A."/>
            <person name="Hirochika H."/>
            <person name="Nishikawa T."/>
            <person name="Kadowaki K."/>
            <person name="Sugiura M."/>
            <person name="Burr B."/>
            <person name="Sasaki T."/>
        </authorList>
    </citation>
    <scope>NUCLEOTIDE SEQUENCE [LARGE SCALE GENOMIC DNA]</scope>
    <source>
        <strain evidence="2">cv. Nipponbare</strain>
    </source>
</reference>
<dbReference type="Proteomes" id="UP000059680">
    <property type="component" value="Chromosome 2"/>
</dbReference>
<dbReference type="ExpressionAtlas" id="A0A0P0VN16">
    <property type="expression patterns" value="baseline and differential"/>
</dbReference>